<gene>
    <name evidence="2" type="ORF">SISNIDRAFT_455645</name>
</gene>
<dbReference type="OrthoDB" id="3261578at2759"/>
<name>A0A164TKQ7_9AGAM</name>
<protein>
    <submittedName>
        <fullName evidence="2">Uncharacterized protein</fullName>
    </submittedName>
</protein>
<dbReference type="GO" id="GO:0005737">
    <property type="term" value="C:cytoplasm"/>
    <property type="evidence" value="ECO:0007669"/>
    <property type="project" value="TreeGrafter"/>
</dbReference>
<evidence type="ECO:0000313" key="2">
    <source>
        <dbReference type="EMBL" id="KZS92448.1"/>
    </source>
</evidence>
<dbReference type="Gene3D" id="2.60.40.640">
    <property type="match status" value="1"/>
</dbReference>
<keyword evidence="3" id="KW-1185">Reference proteome</keyword>
<dbReference type="AlphaFoldDB" id="A0A164TKQ7"/>
<dbReference type="InterPro" id="IPR050357">
    <property type="entry name" value="Arrestin_domain-protein"/>
</dbReference>
<feature type="region of interest" description="Disordered" evidence="1">
    <location>
        <begin position="1"/>
        <end position="31"/>
    </location>
</feature>
<accession>A0A164TKQ7</accession>
<dbReference type="PANTHER" id="PTHR11188">
    <property type="entry name" value="ARRESTIN DOMAIN CONTAINING PROTEIN"/>
    <property type="match status" value="1"/>
</dbReference>
<dbReference type="EMBL" id="KV419410">
    <property type="protein sequence ID" value="KZS92448.1"/>
    <property type="molecule type" value="Genomic_DNA"/>
</dbReference>
<dbReference type="InterPro" id="IPR014752">
    <property type="entry name" value="Arrestin-like_C"/>
</dbReference>
<evidence type="ECO:0000256" key="1">
    <source>
        <dbReference type="SAM" id="MobiDB-lite"/>
    </source>
</evidence>
<evidence type="ECO:0000313" key="3">
    <source>
        <dbReference type="Proteomes" id="UP000076722"/>
    </source>
</evidence>
<organism evidence="2 3">
    <name type="scientific">Sistotremastrum niveocremeum HHB9708</name>
    <dbReference type="NCBI Taxonomy" id="1314777"/>
    <lineage>
        <taxon>Eukaryota</taxon>
        <taxon>Fungi</taxon>
        <taxon>Dikarya</taxon>
        <taxon>Basidiomycota</taxon>
        <taxon>Agaricomycotina</taxon>
        <taxon>Agaricomycetes</taxon>
        <taxon>Sistotremastrales</taxon>
        <taxon>Sistotremastraceae</taxon>
        <taxon>Sertulicium</taxon>
        <taxon>Sertulicium niveocremeum</taxon>
    </lineage>
</organism>
<sequence>MASHSADNLDQELPSYTPRRTSDSARSLTEHTYSLSNRHSVPWITLRFKSRASSARLMPVFGAGDQVQGTVELNLERPDHIESIVVTIRGEVMNPSDRARDFLNSSTTVWDLSKGDPNDAHKPATAKLRGAYSWPFSFSLPTTVDIPTSSGNTTFPLPQTYKGLAHIAYRLVVTVGRGRLRVDNELGANIGYLSVIRAEPPSALRQLAYMERSPLLGPEADPEGWISLPPATISGTVFSSRTVEVKYTLHLARPHTYARGTVIPLILDVQCTDAQAADLLGQPSSPLIALILQQTTSIEAALPTSARPHGTYVGGPERRGSHKQKNKFECIATASWWSSREGQSSEEGPTRRLDGEIHLPKQLSPSFVFSGVMVQYLVQMLAPLASGFLLAKGTPTKKPLIEVPVVITTHSHGSGPAPQRYAPPGYEEEERKRRAVFASILDSVSVDTWAH</sequence>
<proteinExistence type="predicted"/>
<dbReference type="PANTHER" id="PTHR11188:SF17">
    <property type="entry name" value="FI21816P1"/>
    <property type="match status" value="1"/>
</dbReference>
<reference evidence="2 3" key="1">
    <citation type="journal article" date="2016" name="Mol. Biol. Evol.">
        <title>Comparative Genomics of Early-Diverging Mushroom-Forming Fungi Provides Insights into the Origins of Lignocellulose Decay Capabilities.</title>
        <authorList>
            <person name="Nagy L.G."/>
            <person name="Riley R."/>
            <person name="Tritt A."/>
            <person name="Adam C."/>
            <person name="Daum C."/>
            <person name="Floudas D."/>
            <person name="Sun H."/>
            <person name="Yadav J.S."/>
            <person name="Pangilinan J."/>
            <person name="Larsson K.H."/>
            <person name="Matsuura K."/>
            <person name="Barry K."/>
            <person name="Labutti K."/>
            <person name="Kuo R."/>
            <person name="Ohm R.A."/>
            <person name="Bhattacharya S.S."/>
            <person name="Shirouzu T."/>
            <person name="Yoshinaga Y."/>
            <person name="Martin F.M."/>
            <person name="Grigoriev I.V."/>
            <person name="Hibbett D.S."/>
        </authorList>
    </citation>
    <scope>NUCLEOTIDE SEQUENCE [LARGE SCALE GENOMIC DNA]</scope>
    <source>
        <strain evidence="2 3">HHB9708</strain>
    </source>
</reference>
<dbReference type="GO" id="GO:0015031">
    <property type="term" value="P:protein transport"/>
    <property type="evidence" value="ECO:0007669"/>
    <property type="project" value="TreeGrafter"/>
</dbReference>
<dbReference type="Proteomes" id="UP000076722">
    <property type="component" value="Unassembled WGS sequence"/>
</dbReference>